<name>A0A974BIS8_SEDHY</name>
<dbReference type="NCBIfam" id="TIGR01560">
    <property type="entry name" value="put_DNA_pack"/>
    <property type="match status" value="1"/>
</dbReference>
<evidence type="ECO:0000313" key="1">
    <source>
        <dbReference type="EMBL" id="NYB73858.1"/>
    </source>
</evidence>
<evidence type="ECO:0000313" key="2">
    <source>
        <dbReference type="Proteomes" id="UP000611629"/>
    </source>
</evidence>
<dbReference type="RefSeq" id="WP_179237553.1">
    <property type="nucleotide sequence ID" value="NZ_JACBNQ010000005.1"/>
</dbReference>
<proteinExistence type="predicted"/>
<accession>A0A974BIS8</accession>
<dbReference type="AlphaFoldDB" id="A0A974BIS8"/>
<organism evidence="1 2">
    <name type="scientific">Sedimentibacter hydroxybenzoicus DSM 7310</name>
    <dbReference type="NCBI Taxonomy" id="1123245"/>
    <lineage>
        <taxon>Bacteria</taxon>
        <taxon>Bacillati</taxon>
        <taxon>Bacillota</taxon>
        <taxon>Tissierellia</taxon>
        <taxon>Sedimentibacter</taxon>
    </lineage>
</organism>
<dbReference type="Proteomes" id="UP000611629">
    <property type="component" value="Unassembled WGS sequence"/>
</dbReference>
<gene>
    <name evidence="1" type="ORF">HZF24_06860</name>
</gene>
<reference evidence="1" key="1">
    <citation type="submission" date="2020-07" db="EMBL/GenBank/DDBJ databases">
        <title>Genomic analysis of a strain of Sedimentibacter Hydroxybenzoicus DSM7310.</title>
        <authorList>
            <person name="Ma S."/>
        </authorList>
    </citation>
    <scope>NUCLEOTIDE SEQUENCE</scope>
    <source>
        <strain evidence="1">DSM 7310</strain>
    </source>
</reference>
<keyword evidence="2" id="KW-1185">Reference proteome</keyword>
<dbReference type="EMBL" id="JACBNQ010000005">
    <property type="protein sequence ID" value="NYB73858.1"/>
    <property type="molecule type" value="Genomic_DNA"/>
</dbReference>
<protein>
    <submittedName>
        <fullName evidence="1">Phage head-tail connector protein</fullName>
    </submittedName>
</protein>
<dbReference type="InterPro" id="IPR006450">
    <property type="entry name" value="Phage_HK97_gp6-like"/>
</dbReference>
<comment type="caution">
    <text evidence="1">The sequence shown here is derived from an EMBL/GenBank/DDBJ whole genome shotgun (WGS) entry which is preliminary data.</text>
</comment>
<sequence length="90" mass="10789">MLQEIKDYLKITWEDEDAGIQKIIDRGKNYFNDLTGVELNFDENNQAKTLLLDYCRYAYNNALEYFEDNFQKEILRLQLKEAVKDNEDKV</sequence>